<dbReference type="InterPro" id="IPR003594">
    <property type="entry name" value="HATPase_dom"/>
</dbReference>
<dbReference type="PRINTS" id="PR00344">
    <property type="entry name" value="BCTRLSENSOR"/>
</dbReference>
<feature type="transmembrane region" description="Helical" evidence="7">
    <location>
        <begin position="73"/>
        <end position="93"/>
    </location>
</feature>
<keyword evidence="10" id="KW-1185">Reference proteome</keyword>
<dbReference type="PROSITE" id="PS50109">
    <property type="entry name" value="HIS_KIN"/>
    <property type="match status" value="1"/>
</dbReference>
<evidence type="ECO:0000256" key="6">
    <source>
        <dbReference type="ARBA" id="ARBA00023012"/>
    </source>
</evidence>
<evidence type="ECO:0000256" key="7">
    <source>
        <dbReference type="SAM" id="Phobius"/>
    </source>
</evidence>
<gene>
    <name evidence="9" type="ORF">GCM10007924_30920</name>
</gene>
<dbReference type="InterPro" id="IPR036097">
    <property type="entry name" value="HisK_dim/P_sf"/>
</dbReference>
<dbReference type="Proteomes" id="UP001161409">
    <property type="component" value="Unassembled WGS sequence"/>
</dbReference>
<feature type="transmembrane region" description="Helical" evidence="7">
    <location>
        <begin position="129"/>
        <end position="145"/>
    </location>
</feature>
<evidence type="ECO:0000256" key="3">
    <source>
        <dbReference type="ARBA" id="ARBA00022553"/>
    </source>
</evidence>
<proteinExistence type="predicted"/>
<organism evidence="9 10">
    <name type="scientific">Sneathiella chinensis</name>
    <dbReference type="NCBI Taxonomy" id="349750"/>
    <lineage>
        <taxon>Bacteria</taxon>
        <taxon>Pseudomonadati</taxon>
        <taxon>Pseudomonadota</taxon>
        <taxon>Alphaproteobacteria</taxon>
        <taxon>Sneathiellales</taxon>
        <taxon>Sneathiellaceae</taxon>
        <taxon>Sneathiella</taxon>
    </lineage>
</organism>
<protein>
    <recommendedName>
        <fullName evidence="2">histidine kinase</fullName>
        <ecNumber evidence="2">2.7.13.3</ecNumber>
    </recommendedName>
</protein>
<dbReference type="SUPFAM" id="SSF55874">
    <property type="entry name" value="ATPase domain of HSP90 chaperone/DNA topoisomerase II/histidine kinase"/>
    <property type="match status" value="1"/>
</dbReference>
<feature type="domain" description="Histidine kinase" evidence="8">
    <location>
        <begin position="242"/>
        <end position="463"/>
    </location>
</feature>
<dbReference type="Pfam" id="PF02518">
    <property type="entry name" value="HATPase_c"/>
    <property type="match status" value="1"/>
</dbReference>
<dbReference type="PANTHER" id="PTHR43711">
    <property type="entry name" value="TWO-COMPONENT HISTIDINE KINASE"/>
    <property type="match status" value="1"/>
</dbReference>
<dbReference type="RefSeq" id="WP_169561998.1">
    <property type="nucleotide sequence ID" value="NZ_BSNF01000010.1"/>
</dbReference>
<comment type="catalytic activity">
    <reaction evidence="1">
        <text>ATP + protein L-histidine = ADP + protein N-phospho-L-histidine.</text>
        <dbReference type="EC" id="2.7.13.3"/>
    </reaction>
</comment>
<dbReference type="Gene3D" id="3.30.565.10">
    <property type="entry name" value="Histidine kinase-like ATPase, C-terminal domain"/>
    <property type="match status" value="1"/>
</dbReference>
<keyword evidence="6" id="KW-0902">Two-component regulatory system</keyword>
<evidence type="ECO:0000259" key="8">
    <source>
        <dbReference type="PROSITE" id="PS50109"/>
    </source>
</evidence>
<keyword evidence="7" id="KW-0812">Transmembrane</keyword>
<dbReference type="InterPro" id="IPR003661">
    <property type="entry name" value="HisK_dim/P_dom"/>
</dbReference>
<dbReference type="CDD" id="cd00082">
    <property type="entry name" value="HisKA"/>
    <property type="match status" value="1"/>
</dbReference>
<dbReference type="Pfam" id="PF00512">
    <property type="entry name" value="HisKA"/>
    <property type="match status" value="1"/>
</dbReference>
<dbReference type="Gene3D" id="1.10.287.130">
    <property type="match status" value="1"/>
</dbReference>
<dbReference type="InterPro" id="IPR005467">
    <property type="entry name" value="His_kinase_dom"/>
</dbReference>
<dbReference type="SMART" id="SM00387">
    <property type="entry name" value="HATPase_c"/>
    <property type="match status" value="1"/>
</dbReference>
<keyword evidence="4" id="KW-0808">Transferase</keyword>
<evidence type="ECO:0000313" key="9">
    <source>
        <dbReference type="EMBL" id="GLQ07870.1"/>
    </source>
</evidence>
<evidence type="ECO:0000256" key="2">
    <source>
        <dbReference type="ARBA" id="ARBA00012438"/>
    </source>
</evidence>
<name>A0ABQ5U9M1_9PROT</name>
<keyword evidence="3" id="KW-0597">Phosphoprotein</keyword>
<dbReference type="SMART" id="SM00388">
    <property type="entry name" value="HisKA"/>
    <property type="match status" value="1"/>
</dbReference>
<feature type="transmembrane region" description="Helical" evidence="7">
    <location>
        <begin position="152"/>
        <end position="172"/>
    </location>
</feature>
<dbReference type="SUPFAM" id="SSF47384">
    <property type="entry name" value="Homodimeric domain of signal transducing histidine kinase"/>
    <property type="match status" value="1"/>
</dbReference>
<comment type="caution">
    <text evidence="9">The sequence shown here is derived from an EMBL/GenBank/DDBJ whole genome shotgun (WGS) entry which is preliminary data.</text>
</comment>
<dbReference type="InterPro" id="IPR036890">
    <property type="entry name" value="HATPase_C_sf"/>
</dbReference>
<feature type="transmembrane region" description="Helical" evidence="7">
    <location>
        <begin position="105"/>
        <end position="123"/>
    </location>
</feature>
<evidence type="ECO:0000256" key="1">
    <source>
        <dbReference type="ARBA" id="ARBA00000085"/>
    </source>
</evidence>
<dbReference type="InterPro" id="IPR004358">
    <property type="entry name" value="Sig_transdc_His_kin-like_C"/>
</dbReference>
<evidence type="ECO:0000256" key="4">
    <source>
        <dbReference type="ARBA" id="ARBA00022679"/>
    </source>
</evidence>
<dbReference type="PANTHER" id="PTHR43711:SF26">
    <property type="entry name" value="SENSOR HISTIDINE KINASE RCSC"/>
    <property type="match status" value="1"/>
</dbReference>
<reference evidence="9" key="2">
    <citation type="submission" date="2023-01" db="EMBL/GenBank/DDBJ databases">
        <title>Draft genome sequence of Sneathiella chinensis strain NBRC 103408.</title>
        <authorList>
            <person name="Sun Q."/>
            <person name="Mori K."/>
        </authorList>
    </citation>
    <scope>NUCLEOTIDE SEQUENCE</scope>
    <source>
        <strain evidence="9">NBRC 103408</strain>
    </source>
</reference>
<accession>A0ABQ5U9M1</accession>
<evidence type="ECO:0000256" key="5">
    <source>
        <dbReference type="ARBA" id="ARBA00022777"/>
    </source>
</evidence>
<dbReference type="InterPro" id="IPR050736">
    <property type="entry name" value="Sensor_HK_Regulatory"/>
</dbReference>
<keyword evidence="7" id="KW-0472">Membrane</keyword>
<feature type="transmembrane region" description="Helical" evidence="7">
    <location>
        <begin position="47"/>
        <end position="67"/>
    </location>
</feature>
<sequence>MFANKIAEYFGEGKFRINALTLRFADRKEEASYHHSELQKALPIMRLALFGAIIIYAAFAILDAYIIPEALAAAWFIRFAIVVPIFFLAAIATYSPVLGKHAHPIGAFCMFVSGCGVIAMIGLSDPVGGAGYFAGLVPVLIYCCCIPPVRFLFALVVTVLLVSLYELTVLVFNPAPLELVLENSFFLVCAALMNIFASYIQELARRRDYINMRLLDEERQKSNTLADTAQSANHAKSEFLAIMSHELRTPLNAIIGFSEILEKEMFGPLGTERYKEYSRDIKSSGKHLLSIINDILDLSKAEAGKLSLQEAPLSLVDVVNSSLRILRDKAAENGIRIAFDIPAEDQVVLADARLMSQVFLNLLSNAVKFTPKGGSVTISFARTSEGGMDVQIRDTGIGIDPRNIEKVFAPFVQIESSLARSYEGTGLGLPLSKNVMTLHGGGIILESELGIGTTAHVLFPAERYMIKANEENPLRQANG</sequence>
<reference evidence="9" key="1">
    <citation type="journal article" date="2014" name="Int. J. Syst. Evol. Microbiol.">
        <title>Complete genome of a new Firmicutes species belonging to the dominant human colonic microbiota ('Ruminococcus bicirculans') reveals two chromosomes and a selective capacity to utilize plant glucans.</title>
        <authorList>
            <consortium name="NISC Comparative Sequencing Program"/>
            <person name="Wegmann U."/>
            <person name="Louis P."/>
            <person name="Goesmann A."/>
            <person name="Henrissat B."/>
            <person name="Duncan S.H."/>
            <person name="Flint H.J."/>
        </authorList>
    </citation>
    <scope>NUCLEOTIDE SEQUENCE</scope>
    <source>
        <strain evidence="9">NBRC 103408</strain>
    </source>
</reference>
<dbReference type="EC" id="2.7.13.3" evidence="2"/>
<feature type="transmembrane region" description="Helical" evidence="7">
    <location>
        <begin position="184"/>
        <end position="204"/>
    </location>
</feature>
<keyword evidence="5" id="KW-0418">Kinase</keyword>
<dbReference type="CDD" id="cd16922">
    <property type="entry name" value="HATPase_EvgS-ArcB-TorS-like"/>
    <property type="match status" value="1"/>
</dbReference>
<evidence type="ECO:0000313" key="10">
    <source>
        <dbReference type="Proteomes" id="UP001161409"/>
    </source>
</evidence>
<dbReference type="EMBL" id="BSNF01000010">
    <property type="protein sequence ID" value="GLQ07870.1"/>
    <property type="molecule type" value="Genomic_DNA"/>
</dbReference>
<keyword evidence="7" id="KW-1133">Transmembrane helix</keyword>